<evidence type="ECO:0000259" key="12">
    <source>
        <dbReference type="Pfam" id="PF04695"/>
    </source>
</evidence>
<dbReference type="AlphaFoldDB" id="A0A1Y1Z9G5"/>
<dbReference type="PANTHER" id="PTHR23058:SF0">
    <property type="entry name" value="PEROXISOMAL MEMBRANE PROTEIN PEX14"/>
    <property type="match status" value="1"/>
</dbReference>
<dbReference type="InterPro" id="IPR025655">
    <property type="entry name" value="PEX14"/>
</dbReference>
<keyword evidence="14" id="KW-1185">Reference proteome</keyword>
<dbReference type="GO" id="GO:1990429">
    <property type="term" value="C:peroxisomal importomer complex"/>
    <property type="evidence" value="ECO:0007669"/>
    <property type="project" value="TreeGrafter"/>
</dbReference>
<evidence type="ECO:0000256" key="10">
    <source>
        <dbReference type="RuleBase" id="RU367032"/>
    </source>
</evidence>
<dbReference type="EMBL" id="MCFE01000013">
    <property type="protein sequence ID" value="ORY06826.1"/>
    <property type="molecule type" value="Genomic_DNA"/>
</dbReference>
<comment type="function">
    <text evidence="10">Component of the PEX13-PEX14 docking complex, a translocon channel that specifically mediates the import of peroxisomal cargo proteins bound to PEX5 receptor. The PEX13-PEX14 docking complex forms a large import pore which can be opened to a diameter of about 9 nm. Mechanistically, PEX5 receptor along with cargo proteins associates with the PEX14 subunit of the PEX13-PEX14 docking complex in the cytosol, leading to the insertion of the receptor into the organelle membrane with the concomitant translocation of the cargo into the peroxisome matrix.</text>
</comment>
<dbReference type="InterPro" id="IPR036388">
    <property type="entry name" value="WH-like_DNA-bd_sf"/>
</dbReference>
<evidence type="ECO:0000256" key="4">
    <source>
        <dbReference type="ARBA" id="ARBA00023010"/>
    </source>
</evidence>
<comment type="subcellular location">
    <subcellularLocation>
        <location evidence="9 10">Peroxisome membrane</location>
    </subcellularLocation>
</comment>
<evidence type="ECO:0000256" key="11">
    <source>
        <dbReference type="SAM" id="MobiDB-lite"/>
    </source>
</evidence>
<name>A0A1Y1Z9G5_9FUNG</name>
<keyword evidence="2 10" id="KW-0813">Transport</keyword>
<comment type="caution">
    <text evidence="13">The sequence shown here is derived from an EMBL/GenBank/DDBJ whole genome shotgun (WGS) entry which is preliminary data.</text>
</comment>
<organism evidence="13 14">
    <name type="scientific">Basidiobolus meristosporus CBS 931.73</name>
    <dbReference type="NCBI Taxonomy" id="1314790"/>
    <lineage>
        <taxon>Eukaryota</taxon>
        <taxon>Fungi</taxon>
        <taxon>Fungi incertae sedis</taxon>
        <taxon>Zoopagomycota</taxon>
        <taxon>Entomophthoromycotina</taxon>
        <taxon>Basidiobolomycetes</taxon>
        <taxon>Basidiobolales</taxon>
        <taxon>Basidiobolaceae</taxon>
        <taxon>Basidiobolus</taxon>
    </lineage>
</organism>
<dbReference type="Proteomes" id="UP000193498">
    <property type="component" value="Unassembled WGS sequence"/>
</dbReference>
<keyword evidence="5 10" id="KW-0472">Membrane</keyword>
<evidence type="ECO:0000313" key="13">
    <source>
        <dbReference type="EMBL" id="ORY06826.1"/>
    </source>
</evidence>
<proteinExistence type="inferred from homology"/>
<evidence type="ECO:0000256" key="8">
    <source>
        <dbReference type="ARBA" id="ARBA00029691"/>
    </source>
</evidence>
<dbReference type="GO" id="GO:0005778">
    <property type="term" value="C:peroxisomal membrane"/>
    <property type="evidence" value="ECO:0007669"/>
    <property type="project" value="UniProtKB-SubCell"/>
</dbReference>
<dbReference type="Gene3D" id="1.10.10.10">
    <property type="entry name" value="Winged helix-like DNA-binding domain superfamily/Winged helix DNA-binding domain"/>
    <property type="match status" value="1"/>
</dbReference>
<evidence type="ECO:0000256" key="6">
    <source>
        <dbReference type="ARBA" id="ARBA00023140"/>
    </source>
</evidence>
<evidence type="ECO:0000256" key="5">
    <source>
        <dbReference type="ARBA" id="ARBA00023136"/>
    </source>
</evidence>
<reference evidence="13 14" key="1">
    <citation type="submission" date="2016-07" db="EMBL/GenBank/DDBJ databases">
        <title>Pervasive Adenine N6-methylation of Active Genes in Fungi.</title>
        <authorList>
            <consortium name="DOE Joint Genome Institute"/>
            <person name="Mondo S.J."/>
            <person name="Dannebaum R.O."/>
            <person name="Kuo R.C."/>
            <person name="Labutti K."/>
            <person name="Haridas S."/>
            <person name="Kuo A."/>
            <person name="Salamov A."/>
            <person name="Ahrendt S.R."/>
            <person name="Lipzen A."/>
            <person name="Sullivan W."/>
            <person name="Andreopoulos W.B."/>
            <person name="Clum A."/>
            <person name="Lindquist E."/>
            <person name="Daum C."/>
            <person name="Ramamoorthy G.K."/>
            <person name="Gryganskyi A."/>
            <person name="Culley D."/>
            <person name="Magnuson J.K."/>
            <person name="James T.Y."/>
            <person name="O'Malley M.A."/>
            <person name="Stajich J.E."/>
            <person name="Spatafora J.W."/>
            <person name="Visel A."/>
            <person name="Grigoriev I.V."/>
        </authorList>
    </citation>
    <scope>NUCLEOTIDE SEQUENCE [LARGE SCALE GENOMIC DNA]</scope>
    <source>
        <strain evidence="13 14">CBS 931.73</strain>
    </source>
</reference>
<dbReference type="GO" id="GO:0005102">
    <property type="term" value="F:signaling receptor binding"/>
    <property type="evidence" value="ECO:0007669"/>
    <property type="project" value="TreeGrafter"/>
</dbReference>
<feature type="compositionally biased region" description="Polar residues" evidence="11">
    <location>
        <begin position="115"/>
        <end position="126"/>
    </location>
</feature>
<comment type="similarity">
    <text evidence="1 10">Belongs to the peroxin-14 family.</text>
</comment>
<feature type="domain" description="Peroxisome membrane anchor protein Pex14p N-terminal" evidence="12">
    <location>
        <begin position="6"/>
        <end position="49"/>
    </location>
</feature>
<evidence type="ECO:0000256" key="2">
    <source>
        <dbReference type="ARBA" id="ARBA00022448"/>
    </source>
</evidence>
<evidence type="ECO:0000256" key="1">
    <source>
        <dbReference type="ARBA" id="ARBA00005443"/>
    </source>
</evidence>
<dbReference type="PANTHER" id="PTHR23058">
    <property type="entry name" value="PEROXISOMAL MEMBRANE PROTEIN PEX14"/>
    <property type="match status" value="1"/>
</dbReference>
<dbReference type="InterPro" id="IPR006785">
    <property type="entry name" value="Pex14_N"/>
</dbReference>
<dbReference type="Pfam" id="PF04695">
    <property type="entry name" value="Pex14_N"/>
    <property type="match status" value="1"/>
</dbReference>
<feature type="region of interest" description="Disordered" evidence="11">
    <location>
        <begin position="103"/>
        <end position="126"/>
    </location>
</feature>
<keyword evidence="3 10" id="KW-0653">Protein transport</keyword>
<accession>A0A1Y1Z9G5</accession>
<sequence length="126" mass="13889">MTKGLRENVLKSAIHFLRIPEVRNSSLAKKIAFLEFKGLTKTEIHEALRLASSDKESGDLLLTPYTSEASIWKRCLAAAAAVSGVSCGLYYLLKESSPKITRNEGLEAETEYTREYQTASSSTAND</sequence>
<evidence type="ECO:0000256" key="9">
    <source>
        <dbReference type="ARBA" id="ARBA00046271"/>
    </source>
</evidence>
<dbReference type="STRING" id="1314790.A0A1Y1Z9G5"/>
<dbReference type="OrthoDB" id="441517at2759"/>
<gene>
    <name evidence="13" type="ORF">K493DRAFT_13166</name>
</gene>
<keyword evidence="6 10" id="KW-0576">Peroxisome</keyword>
<evidence type="ECO:0000256" key="7">
    <source>
        <dbReference type="ARBA" id="ARBA00029502"/>
    </source>
</evidence>
<evidence type="ECO:0000313" key="14">
    <source>
        <dbReference type="Proteomes" id="UP000193498"/>
    </source>
</evidence>
<evidence type="ECO:0000256" key="3">
    <source>
        <dbReference type="ARBA" id="ARBA00022927"/>
    </source>
</evidence>
<protein>
    <recommendedName>
        <fullName evidence="7 10">Peroxisomal membrane protein PEX14</fullName>
    </recommendedName>
    <alternativeName>
        <fullName evidence="8 10">Peroxin-14</fullName>
    </alternativeName>
</protein>
<keyword evidence="4" id="KW-0811">Translocation</keyword>
<dbReference type="GO" id="GO:0016560">
    <property type="term" value="P:protein import into peroxisome matrix, docking"/>
    <property type="evidence" value="ECO:0007669"/>
    <property type="project" value="UniProtKB-UniRule"/>
</dbReference>
<dbReference type="InParanoid" id="A0A1Y1Z9G5"/>